<accession>A0AAN9J649</accession>
<feature type="region of interest" description="Disordered" evidence="1">
    <location>
        <begin position="116"/>
        <end position="135"/>
    </location>
</feature>
<evidence type="ECO:0000313" key="2">
    <source>
        <dbReference type="EMBL" id="KAK7292484.1"/>
    </source>
</evidence>
<evidence type="ECO:0000256" key="1">
    <source>
        <dbReference type="SAM" id="MobiDB-lite"/>
    </source>
</evidence>
<feature type="compositionally biased region" description="Basic residues" evidence="1">
    <location>
        <begin position="126"/>
        <end position="135"/>
    </location>
</feature>
<proteinExistence type="predicted"/>
<dbReference type="AlphaFoldDB" id="A0AAN9J649"/>
<keyword evidence="3" id="KW-1185">Reference proteome</keyword>
<gene>
    <name evidence="2" type="ORF">RIF29_08265</name>
</gene>
<comment type="caution">
    <text evidence="2">The sequence shown here is derived from an EMBL/GenBank/DDBJ whole genome shotgun (WGS) entry which is preliminary data.</text>
</comment>
<reference evidence="2 3" key="1">
    <citation type="submission" date="2024-01" db="EMBL/GenBank/DDBJ databases">
        <title>The genomes of 5 underutilized Papilionoideae crops provide insights into root nodulation and disease resistanc.</title>
        <authorList>
            <person name="Yuan L."/>
        </authorList>
    </citation>
    <scope>NUCLEOTIDE SEQUENCE [LARGE SCALE GENOMIC DNA]</scope>
    <source>
        <strain evidence="2">ZHUSHIDOU_FW_LH</strain>
        <tissue evidence="2">Leaf</tissue>
    </source>
</reference>
<evidence type="ECO:0000313" key="3">
    <source>
        <dbReference type="Proteomes" id="UP001372338"/>
    </source>
</evidence>
<sequence>MFHFADVAFYLDFQLWRVGPARLTWHFDFRRAWRTETKACNAVMSTCYSHAGTGTSEVFKHVFQFLSNVPPIFHPLHIYRNVTHTYKSASATKGWRRATEGEDQGLLTPVASFRVYPKQGMPPKQTNKHQKQKTE</sequence>
<protein>
    <submittedName>
        <fullName evidence="2">Uncharacterized protein</fullName>
    </submittedName>
</protein>
<name>A0AAN9J649_CROPI</name>
<dbReference type="Proteomes" id="UP001372338">
    <property type="component" value="Unassembled WGS sequence"/>
</dbReference>
<organism evidence="2 3">
    <name type="scientific">Crotalaria pallida</name>
    <name type="common">Smooth rattlebox</name>
    <name type="synonym">Crotalaria striata</name>
    <dbReference type="NCBI Taxonomy" id="3830"/>
    <lineage>
        <taxon>Eukaryota</taxon>
        <taxon>Viridiplantae</taxon>
        <taxon>Streptophyta</taxon>
        <taxon>Embryophyta</taxon>
        <taxon>Tracheophyta</taxon>
        <taxon>Spermatophyta</taxon>
        <taxon>Magnoliopsida</taxon>
        <taxon>eudicotyledons</taxon>
        <taxon>Gunneridae</taxon>
        <taxon>Pentapetalae</taxon>
        <taxon>rosids</taxon>
        <taxon>fabids</taxon>
        <taxon>Fabales</taxon>
        <taxon>Fabaceae</taxon>
        <taxon>Papilionoideae</taxon>
        <taxon>50 kb inversion clade</taxon>
        <taxon>genistoids sensu lato</taxon>
        <taxon>core genistoids</taxon>
        <taxon>Crotalarieae</taxon>
        <taxon>Crotalaria</taxon>
    </lineage>
</organism>
<dbReference type="EMBL" id="JAYWIO010000001">
    <property type="protein sequence ID" value="KAK7292484.1"/>
    <property type="molecule type" value="Genomic_DNA"/>
</dbReference>